<dbReference type="SUPFAM" id="SSF51989">
    <property type="entry name" value="Glycosyl hydrolases family 6, cellulases"/>
    <property type="match status" value="1"/>
</dbReference>
<evidence type="ECO:0000256" key="2">
    <source>
        <dbReference type="ARBA" id="ARBA00022801"/>
    </source>
</evidence>
<evidence type="ECO:0000313" key="10">
    <source>
        <dbReference type="EMBL" id="KAL1507934.1"/>
    </source>
</evidence>
<comment type="caution">
    <text evidence="10">The sequence shown here is derived from an EMBL/GenBank/DDBJ whole genome shotgun (WGS) entry which is preliminary data.</text>
</comment>
<dbReference type="PANTHER" id="PTHR34876:SF4">
    <property type="entry name" value="1,4-BETA-D-GLUCAN CELLOBIOHYDROLASE C-RELATED"/>
    <property type="match status" value="1"/>
</dbReference>
<keyword evidence="2" id="KW-0378">Hydrolase</keyword>
<keyword evidence="11" id="KW-1185">Reference proteome</keyword>
<keyword evidence="4" id="KW-1015">Disulfide bond</keyword>
<gene>
    <name evidence="10" type="ORF">AB1Y20_007538</name>
</gene>
<dbReference type="InterPro" id="IPR016288">
    <property type="entry name" value="Beta_cellobiohydrolase"/>
</dbReference>
<feature type="signal peptide" evidence="9">
    <location>
        <begin position="1"/>
        <end position="25"/>
    </location>
</feature>
<keyword evidence="6" id="KW-0326">Glycosidase</keyword>
<organism evidence="10 11">
    <name type="scientific">Prymnesium parvum</name>
    <name type="common">Toxic golden alga</name>
    <dbReference type="NCBI Taxonomy" id="97485"/>
    <lineage>
        <taxon>Eukaryota</taxon>
        <taxon>Haptista</taxon>
        <taxon>Haptophyta</taxon>
        <taxon>Prymnesiophyceae</taxon>
        <taxon>Prymnesiales</taxon>
        <taxon>Prymnesiaceae</taxon>
        <taxon>Prymnesium</taxon>
    </lineage>
</organism>
<dbReference type="Gene3D" id="3.20.20.40">
    <property type="entry name" value="1, 4-beta cellobiohydrolase"/>
    <property type="match status" value="1"/>
</dbReference>
<feature type="active site" evidence="8">
    <location>
        <position position="114"/>
    </location>
</feature>
<dbReference type="InterPro" id="IPR001524">
    <property type="entry name" value="Glyco_hydro_6_CS"/>
</dbReference>
<evidence type="ECO:0000256" key="6">
    <source>
        <dbReference type="ARBA" id="ARBA00023295"/>
    </source>
</evidence>
<protein>
    <submittedName>
        <fullName evidence="10">Uncharacterized protein</fullName>
    </submittedName>
</protein>
<evidence type="ECO:0000256" key="8">
    <source>
        <dbReference type="PROSITE-ProRule" id="PRU10056"/>
    </source>
</evidence>
<evidence type="ECO:0000256" key="3">
    <source>
        <dbReference type="ARBA" id="ARBA00023001"/>
    </source>
</evidence>
<dbReference type="PANTHER" id="PTHR34876">
    <property type="match status" value="1"/>
</dbReference>
<accession>A0AB34IY32</accession>
<keyword evidence="5" id="KW-0119">Carbohydrate metabolism</keyword>
<dbReference type="InterPro" id="IPR036434">
    <property type="entry name" value="Beta_cellobiohydrolase_sf"/>
</dbReference>
<evidence type="ECO:0000256" key="9">
    <source>
        <dbReference type="SAM" id="SignalP"/>
    </source>
</evidence>
<dbReference type="GO" id="GO:0030245">
    <property type="term" value="P:cellulose catabolic process"/>
    <property type="evidence" value="ECO:0007669"/>
    <property type="project" value="UniProtKB-KW"/>
</dbReference>
<keyword evidence="7" id="KW-0624">Polysaccharide degradation</keyword>
<evidence type="ECO:0000256" key="5">
    <source>
        <dbReference type="ARBA" id="ARBA00023277"/>
    </source>
</evidence>
<dbReference type="PROSITE" id="PS00655">
    <property type="entry name" value="GLYCOSYL_HYDROL_F6_1"/>
    <property type="match status" value="1"/>
</dbReference>
<dbReference type="GO" id="GO:0004553">
    <property type="term" value="F:hydrolase activity, hydrolyzing O-glycosyl compounds"/>
    <property type="evidence" value="ECO:0007669"/>
    <property type="project" value="InterPro"/>
</dbReference>
<feature type="chain" id="PRO_5044214887" evidence="9">
    <location>
        <begin position="26"/>
        <end position="160"/>
    </location>
</feature>
<dbReference type="Proteomes" id="UP001515480">
    <property type="component" value="Unassembled WGS sequence"/>
</dbReference>
<dbReference type="EMBL" id="JBGBPQ010000017">
    <property type="protein sequence ID" value="KAL1507934.1"/>
    <property type="molecule type" value="Genomic_DNA"/>
</dbReference>
<sequence>MAPCRSARRRVWGLAVSLLLPLASTSNPFEGVDYLVSSEYAHHVASSVEIVGGEQTELGAKLFAASKIPTAIWLDSMASLPKLTRGLEEARRYQRLTGHPALVVVVIYNLPGRDCSAQSSAGELSVGELSRYKAEFLLPISMLAADFHEVPQACESSQPC</sequence>
<keyword evidence="1 9" id="KW-0732">Signal</keyword>
<evidence type="ECO:0000313" key="11">
    <source>
        <dbReference type="Proteomes" id="UP001515480"/>
    </source>
</evidence>
<dbReference type="Pfam" id="PF01341">
    <property type="entry name" value="Glyco_hydro_6"/>
    <property type="match status" value="1"/>
</dbReference>
<evidence type="ECO:0000256" key="4">
    <source>
        <dbReference type="ARBA" id="ARBA00023157"/>
    </source>
</evidence>
<proteinExistence type="predicted"/>
<dbReference type="AlphaFoldDB" id="A0AB34IY32"/>
<reference evidence="10 11" key="1">
    <citation type="journal article" date="2024" name="Science">
        <title>Giant polyketide synthase enzymes in the biosynthesis of giant marine polyether toxins.</title>
        <authorList>
            <person name="Fallon T.R."/>
            <person name="Shende V.V."/>
            <person name="Wierzbicki I.H."/>
            <person name="Pendleton A.L."/>
            <person name="Watervoot N.F."/>
            <person name="Auber R.P."/>
            <person name="Gonzalez D.J."/>
            <person name="Wisecaver J.H."/>
            <person name="Moore B.S."/>
        </authorList>
    </citation>
    <scope>NUCLEOTIDE SEQUENCE [LARGE SCALE GENOMIC DNA]</scope>
    <source>
        <strain evidence="10 11">12B1</strain>
    </source>
</reference>
<evidence type="ECO:0000256" key="7">
    <source>
        <dbReference type="ARBA" id="ARBA00023326"/>
    </source>
</evidence>
<keyword evidence="3" id="KW-0136">Cellulose degradation</keyword>
<evidence type="ECO:0000256" key="1">
    <source>
        <dbReference type="ARBA" id="ARBA00022729"/>
    </source>
</evidence>
<name>A0AB34IY32_PRYPA</name>